<dbReference type="InterPro" id="IPR030678">
    <property type="entry name" value="Peptide/Ni-bd"/>
</dbReference>
<organism evidence="3 4">
    <name type="scientific">Saccharopolyspora griseoalba</name>
    <dbReference type="NCBI Taxonomy" id="1431848"/>
    <lineage>
        <taxon>Bacteria</taxon>
        <taxon>Bacillati</taxon>
        <taxon>Actinomycetota</taxon>
        <taxon>Actinomycetes</taxon>
        <taxon>Pseudonocardiales</taxon>
        <taxon>Pseudonocardiaceae</taxon>
        <taxon>Saccharopolyspora</taxon>
    </lineage>
</organism>
<dbReference type="Gene3D" id="3.10.105.10">
    <property type="entry name" value="Dipeptide-binding Protein, Domain 3"/>
    <property type="match status" value="1"/>
</dbReference>
<feature type="compositionally biased region" description="Low complexity" evidence="1">
    <location>
        <begin position="280"/>
        <end position="295"/>
    </location>
</feature>
<dbReference type="InterPro" id="IPR000914">
    <property type="entry name" value="SBP_5_dom"/>
</dbReference>
<gene>
    <name evidence="3" type="ORF">ACFQRI_00710</name>
</gene>
<accession>A0ABW2LBQ2</accession>
<evidence type="ECO:0000256" key="1">
    <source>
        <dbReference type="SAM" id="MobiDB-lite"/>
    </source>
</evidence>
<name>A0ABW2LBQ2_9PSEU</name>
<dbReference type="PANTHER" id="PTHR30290">
    <property type="entry name" value="PERIPLASMIC BINDING COMPONENT OF ABC TRANSPORTER"/>
    <property type="match status" value="1"/>
</dbReference>
<reference evidence="4" key="1">
    <citation type="journal article" date="2019" name="Int. J. Syst. Evol. Microbiol.">
        <title>The Global Catalogue of Microorganisms (GCM) 10K type strain sequencing project: providing services to taxonomists for standard genome sequencing and annotation.</title>
        <authorList>
            <consortium name="The Broad Institute Genomics Platform"/>
            <consortium name="The Broad Institute Genome Sequencing Center for Infectious Disease"/>
            <person name="Wu L."/>
            <person name="Ma J."/>
        </authorList>
    </citation>
    <scope>NUCLEOTIDE SEQUENCE [LARGE SCALE GENOMIC DNA]</scope>
    <source>
        <strain evidence="4">WLHS5</strain>
    </source>
</reference>
<dbReference type="EMBL" id="JBHTCJ010000001">
    <property type="protein sequence ID" value="MFC7339914.1"/>
    <property type="molecule type" value="Genomic_DNA"/>
</dbReference>
<dbReference type="SUPFAM" id="SSF53850">
    <property type="entry name" value="Periplasmic binding protein-like II"/>
    <property type="match status" value="1"/>
</dbReference>
<dbReference type="Proteomes" id="UP001596504">
    <property type="component" value="Unassembled WGS sequence"/>
</dbReference>
<evidence type="ECO:0000313" key="4">
    <source>
        <dbReference type="Proteomes" id="UP001596504"/>
    </source>
</evidence>
<feature type="domain" description="Solute-binding protein family 5" evidence="2">
    <location>
        <begin position="36"/>
        <end position="376"/>
    </location>
</feature>
<protein>
    <submittedName>
        <fullName evidence="3">ABC transporter substrate-binding protein</fullName>
    </submittedName>
</protein>
<dbReference type="CDD" id="cd08490">
    <property type="entry name" value="PBP2_NikA_DppA_OppA_like_3"/>
    <property type="match status" value="1"/>
</dbReference>
<dbReference type="PANTHER" id="PTHR30290:SF65">
    <property type="entry name" value="MONOACYL PHOSPHATIDYLINOSITOL TETRAMANNOSIDE-BINDING PROTEIN LPQW-RELATED"/>
    <property type="match status" value="1"/>
</dbReference>
<proteinExistence type="predicted"/>
<feature type="region of interest" description="Disordered" evidence="1">
    <location>
        <begin position="276"/>
        <end position="295"/>
    </location>
</feature>
<keyword evidence="4" id="KW-1185">Reference proteome</keyword>
<dbReference type="PIRSF" id="PIRSF002741">
    <property type="entry name" value="MppA"/>
    <property type="match status" value="1"/>
</dbReference>
<dbReference type="Gene3D" id="3.40.190.10">
    <property type="entry name" value="Periplasmic binding protein-like II"/>
    <property type="match status" value="1"/>
</dbReference>
<evidence type="ECO:0000313" key="3">
    <source>
        <dbReference type="EMBL" id="MFC7339914.1"/>
    </source>
</evidence>
<dbReference type="RefSeq" id="WP_380662891.1">
    <property type="nucleotide sequence ID" value="NZ_JBHTCJ010000001.1"/>
</dbReference>
<evidence type="ECO:0000259" key="2">
    <source>
        <dbReference type="Pfam" id="PF00496"/>
    </source>
</evidence>
<comment type="caution">
    <text evidence="3">The sequence shown here is derived from an EMBL/GenBank/DDBJ whole genome shotgun (WGS) entry which is preliminary data.</text>
</comment>
<sequence>MQPPRSALSPFSDDAFKLSRLGIAETLVNLDAEGNPLPGLAVSWRPVGPTGWEFSLRPGVRFHDGTSLDAAVAVNALSRATRAQPKPRILDGFELAVSEAGPDRLVVRTAEPDPMLPQRLSSPQLSVLATAAYRQDGTVDPAGAGSGPFVLTELRGSEGASLDRFDEHWNGPAKAPGLDVSFVPDGSARAAALRTGTGDIVEAIPASQAALLDPGTFTEVPMPRTNTLYLNSRPGGVFGDAGLRAAVREAIDVAPIVAGPYEKRADVAQGLLGPAISWSGQRPPRTGATPPTAPHGQRITLATFSDRAELPEVAAILEQQLERAGFQVELVVREYSQIEADALEGRFDAFVLSRATVLDSGDPAAYLRSDFACDGGFNLSGLCDAAVDAALREAESEGDMRARRAKILQAEREILRTGAAIPMLHERVVQGNAPGVHGAAFDPRERLLVQRDTHKVAE</sequence>
<dbReference type="InterPro" id="IPR039424">
    <property type="entry name" value="SBP_5"/>
</dbReference>
<dbReference type="Pfam" id="PF00496">
    <property type="entry name" value="SBP_bac_5"/>
    <property type="match status" value="1"/>
</dbReference>